<reference evidence="3 4" key="1">
    <citation type="submission" date="2017-02" db="EMBL/GenBank/DDBJ databases">
        <authorList>
            <person name="Peterson S.W."/>
        </authorList>
    </citation>
    <scope>NUCLEOTIDE SEQUENCE [LARGE SCALE GENOMIC DNA]</scope>
    <source>
        <strain evidence="3 4">B Ar 00.02</strain>
    </source>
</reference>
<name>A0A1R4GM78_9MICC</name>
<sequence length="394" mass="41739">MNDGERLLTAPRPESARSVWLGRWRTWRLWIVIALLAVLAAIYYAVANGPNDTRVLSPQNAAPDGGKAVARVLANHDITVEQPEGFDDALAALRAGDGASTLLLHDAGGFLNQEQLTELDEAAGKAVLVEPGFAELRVFAPSVRPAGVVPTDTDSPVATHCAVPAADETREAAAGGKMYRAAHGCFSYGTSGQDAYGYVVEGTTTVLGNPAVLDNGHVLDFGHAPLALRTLGAEPNLIWYQPTAADQVFTGPAANPFELLPGWVTPATGWLMLVGVIAILWRARRDGPLVTEPLPVVVPASETAEGRARLYRDGQAIDAAVAALRSASLDRLAGYLRLGHVSSADDIVATAAKESGIPGSRLRRLYFPDRITGDAGLVEWAQELHTVEKEIGIP</sequence>
<dbReference type="InterPro" id="IPR025646">
    <property type="entry name" value="DUF4350"/>
</dbReference>
<feature type="transmembrane region" description="Helical" evidence="1">
    <location>
        <begin position="263"/>
        <end position="281"/>
    </location>
</feature>
<organism evidence="3 4">
    <name type="scientific">Arthrobacter rhombi</name>
    <dbReference type="NCBI Taxonomy" id="71253"/>
    <lineage>
        <taxon>Bacteria</taxon>
        <taxon>Bacillati</taxon>
        <taxon>Actinomycetota</taxon>
        <taxon>Actinomycetes</taxon>
        <taxon>Micrococcales</taxon>
        <taxon>Micrococcaceae</taxon>
        <taxon>Arthrobacter</taxon>
    </lineage>
</organism>
<keyword evidence="1" id="KW-0472">Membrane</keyword>
<keyword evidence="4" id="KW-1185">Reference proteome</keyword>
<evidence type="ECO:0000313" key="4">
    <source>
        <dbReference type="Proteomes" id="UP000195913"/>
    </source>
</evidence>
<evidence type="ECO:0000313" key="3">
    <source>
        <dbReference type="EMBL" id="SJM69276.1"/>
    </source>
</evidence>
<dbReference type="EMBL" id="FUHW01000038">
    <property type="protein sequence ID" value="SJM69276.1"/>
    <property type="molecule type" value="Genomic_DNA"/>
</dbReference>
<proteinExistence type="predicted"/>
<dbReference type="Pfam" id="PF14258">
    <property type="entry name" value="DUF4350"/>
    <property type="match status" value="1"/>
</dbReference>
<accession>A0A1R4GM78</accession>
<evidence type="ECO:0000259" key="2">
    <source>
        <dbReference type="Pfam" id="PF14258"/>
    </source>
</evidence>
<keyword evidence="1" id="KW-1133">Transmembrane helix</keyword>
<feature type="domain" description="DUF4350" evidence="2">
    <location>
        <begin position="58"/>
        <end position="231"/>
    </location>
</feature>
<keyword evidence="1" id="KW-0812">Transmembrane</keyword>
<dbReference type="Proteomes" id="UP000195913">
    <property type="component" value="Unassembled WGS sequence"/>
</dbReference>
<protein>
    <submittedName>
        <fullName evidence="3">Putative secreted protein</fullName>
    </submittedName>
</protein>
<gene>
    <name evidence="3" type="ORF">FM101_11670</name>
</gene>
<dbReference type="AlphaFoldDB" id="A0A1R4GM78"/>
<feature type="transmembrane region" description="Helical" evidence="1">
    <location>
        <begin position="27"/>
        <end position="46"/>
    </location>
</feature>
<evidence type="ECO:0000256" key="1">
    <source>
        <dbReference type="SAM" id="Phobius"/>
    </source>
</evidence>